<name>A0A6M3IL14_9ZZZZ</name>
<dbReference type="AlphaFoldDB" id="A0A6M3IL14"/>
<dbReference type="EMBL" id="MT141317">
    <property type="protein sequence ID" value="QJA58300.1"/>
    <property type="molecule type" value="Genomic_DNA"/>
</dbReference>
<reference evidence="1" key="1">
    <citation type="submission" date="2020-03" db="EMBL/GenBank/DDBJ databases">
        <title>The deep terrestrial virosphere.</title>
        <authorList>
            <person name="Holmfeldt K."/>
            <person name="Nilsson E."/>
            <person name="Simone D."/>
            <person name="Lopez-Fernandez M."/>
            <person name="Wu X."/>
            <person name="de Brujin I."/>
            <person name="Lundin D."/>
            <person name="Andersson A."/>
            <person name="Bertilsson S."/>
            <person name="Dopson M."/>
        </authorList>
    </citation>
    <scope>NUCLEOTIDE SEQUENCE</scope>
    <source>
        <strain evidence="1">MM415B01472</strain>
    </source>
</reference>
<gene>
    <name evidence="1" type="ORF">MM415B01472_0008</name>
</gene>
<organism evidence="1">
    <name type="scientific">viral metagenome</name>
    <dbReference type="NCBI Taxonomy" id="1070528"/>
    <lineage>
        <taxon>unclassified sequences</taxon>
        <taxon>metagenomes</taxon>
        <taxon>organismal metagenomes</taxon>
    </lineage>
</organism>
<accession>A0A6M3IL14</accession>
<evidence type="ECO:0000313" key="1">
    <source>
        <dbReference type="EMBL" id="QJA58300.1"/>
    </source>
</evidence>
<proteinExistence type="predicted"/>
<sequence length="85" mass="10296">MFTDVHYYEYDDGLWSKFHIGDRVIIRGRNIIRGREGIVYNHYSPYVRILHDDGYINGYTEKIIELLKRNNEIDIMFDDLIREIV</sequence>
<protein>
    <submittedName>
        <fullName evidence="1">Uncharacterized protein</fullName>
    </submittedName>
</protein>